<evidence type="ECO:0000256" key="12">
    <source>
        <dbReference type="ARBA" id="ARBA00023136"/>
    </source>
</evidence>
<dbReference type="Pfam" id="PF00034">
    <property type="entry name" value="Cytochrom_C"/>
    <property type="match status" value="1"/>
</dbReference>
<dbReference type="Pfam" id="PF00116">
    <property type="entry name" value="COX2"/>
    <property type="match status" value="1"/>
</dbReference>
<feature type="domain" description="Cytochrome c" evidence="19">
    <location>
        <begin position="247"/>
        <end position="339"/>
    </location>
</feature>
<keyword evidence="5" id="KW-0679">Respiratory chain</keyword>
<dbReference type="PROSITE" id="PS50857">
    <property type="entry name" value="COX2_CUA"/>
    <property type="match status" value="1"/>
</dbReference>
<dbReference type="CDD" id="cd04213">
    <property type="entry name" value="CuRO_CcO_Caa3_II"/>
    <property type="match status" value="1"/>
</dbReference>
<proteinExistence type="inferred from homology"/>
<accession>A0A172WNB0</accession>
<evidence type="ECO:0000256" key="7">
    <source>
        <dbReference type="ARBA" id="ARBA00022723"/>
    </source>
</evidence>
<evidence type="ECO:0000256" key="6">
    <source>
        <dbReference type="ARBA" id="ARBA00022692"/>
    </source>
</evidence>
<comment type="catalytic activity">
    <reaction evidence="15">
        <text>4 Fe(II)-[cytochrome c] + O2 + 8 H(+)(in) = 4 Fe(III)-[cytochrome c] + 2 H2O + 4 H(+)(out)</text>
        <dbReference type="Rhea" id="RHEA:11436"/>
        <dbReference type="Rhea" id="RHEA-COMP:10350"/>
        <dbReference type="Rhea" id="RHEA-COMP:14399"/>
        <dbReference type="ChEBI" id="CHEBI:15377"/>
        <dbReference type="ChEBI" id="CHEBI:15378"/>
        <dbReference type="ChEBI" id="CHEBI:15379"/>
        <dbReference type="ChEBI" id="CHEBI:29033"/>
        <dbReference type="ChEBI" id="CHEBI:29034"/>
        <dbReference type="EC" id="7.1.1.9"/>
    </reaction>
</comment>
<gene>
    <name evidence="20" type="ORF">PS273GM_06300</name>
</gene>
<evidence type="ECO:0000256" key="14">
    <source>
        <dbReference type="ARBA" id="ARBA00031399"/>
    </source>
</evidence>
<keyword evidence="12 17" id="KW-0472">Membrane</keyword>
<keyword evidence="7 16" id="KW-0479">Metal-binding</keyword>
<evidence type="ECO:0000256" key="11">
    <source>
        <dbReference type="ARBA" id="ARBA00023008"/>
    </source>
</evidence>
<dbReference type="GO" id="GO:0004129">
    <property type="term" value="F:cytochrome-c oxidase activity"/>
    <property type="evidence" value="ECO:0007669"/>
    <property type="project" value="UniProtKB-EC"/>
</dbReference>
<dbReference type="PROSITE" id="PS51257">
    <property type="entry name" value="PROKAR_LIPOPROTEIN"/>
    <property type="match status" value="1"/>
</dbReference>
<keyword evidence="8" id="KW-0249">Electron transport</keyword>
<feature type="domain" description="Cytochrome oxidase subunit II copper A binding" evidence="18">
    <location>
        <begin position="121"/>
        <end position="236"/>
    </location>
</feature>
<dbReference type="InterPro" id="IPR045187">
    <property type="entry name" value="CcO_II"/>
</dbReference>
<evidence type="ECO:0000256" key="15">
    <source>
        <dbReference type="ARBA" id="ARBA00047816"/>
    </source>
</evidence>
<dbReference type="InterPro" id="IPR034236">
    <property type="entry name" value="CuRO_CcO_Caa3_II"/>
</dbReference>
<keyword evidence="4 16" id="KW-0349">Heme</keyword>
<feature type="transmembrane region" description="Helical" evidence="17">
    <location>
        <begin position="86"/>
        <end position="111"/>
    </location>
</feature>
<dbReference type="EMBL" id="CP015641">
    <property type="protein sequence ID" value="ANF24785.1"/>
    <property type="molecule type" value="Genomic_DNA"/>
</dbReference>
<keyword evidence="9 17" id="KW-1133">Transmembrane helix</keyword>
<evidence type="ECO:0000313" key="21">
    <source>
        <dbReference type="Proteomes" id="UP000077787"/>
    </source>
</evidence>
<dbReference type="GO" id="GO:0042773">
    <property type="term" value="P:ATP synthesis coupled electron transport"/>
    <property type="evidence" value="ECO:0007669"/>
    <property type="project" value="TreeGrafter"/>
</dbReference>
<keyword evidence="6 17" id="KW-0812">Transmembrane</keyword>
<dbReference type="GO" id="GO:0016491">
    <property type="term" value="F:oxidoreductase activity"/>
    <property type="evidence" value="ECO:0007669"/>
    <property type="project" value="InterPro"/>
</dbReference>
<reference evidence="20 21" key="1">
    <citation type="submission" date="2016-05" db="EMBL/GenBank/DDBJ databases">
        <title>Genome sequence of Pseudomonas stutzeri 273 and identification of the exopolysaccharide biosynthesis locus.</title>
        <authorList>
            <person name="Wu S."/>
            <person name="Sun C."/>
        </authorList>
    </citation>
    <scope>NUCLEOTIDE SEQUENCE [LARGE SCALE GENOMIC DNA]</scope>
    <source>
        <strain evidence="20 21">273</strain>
    </source>
</reference>
<evidence type="ECO:0000259" key="19">
    <source>
        <dbReference type="PROSITE" id="PS51007"/>
    </source>
</evidence>
<dbReference type="InterPro" id="IPR014222">
    <property type="entry name" value="Cyt_c_oxidase_su2"/>
</dbReference>
<organism evidence="20 21">
    <name type="scientific">Stutzerimonas stutzeri</name>
    <name type="common">Pseudomonas stutzeri</name>
    <dbReference type="NCBI Taxonomy" id="316"/>
    <lineage>
        <taxon>Bacteria</taxon>
        <taxon>Pseudomonadati</taxon>
        <taxon>Pseudomonadota</taxon>
        <taxon>Gammaproteobacteria</taxon>
        <taxon>Pseudomonadales</taxon>
        <taxon>Pseudomonadaceae</taxon>
        <taxon>Stutzerimonas</taxon>
    </lineage>
</organism>
<dbReference type="InterPro" id="IPR009056">
    <property type="entry name" value="Cyt_c-like_dom"/>
</dbReference>
<evidence type="ECO:0000259" key="18">
    <source>
        <dbReference type="PROSITE" id="PS50857"/>
    </source>
</evidence>
<feature type="transmembrane region" description="Helical" evidence="17">
    <location>
        <begin position="52"/>
        <end position="74"/>
    </location>
</feature>
<dbReference type="Proteomes" id="UP000077787">
    <property type="component" value="Chromosome"/>
</dbReference>
<dbReference type="NCBIfam" id="TIGR02866">
    <property type="entry name" value="CoxB"/>
    <property type="match status" value="1"/>
</dbReference>
<keyword evidence="10 16" id="KW-0408">Iron</keyword>
<dbReference type="AlphaFoldDB" id="A0A172WNB0"/>
<comment type="similarity">
    <text evidence="2">Belongs to the cytochrome c oxidase subunit 2 family.</text>
</comment>
<comment type="subcellular location">
    <subcellularLocation>
        <location evidence="1">Membrane</location>
        <topology evidence="1">Multi-pass membrane protein</topology>
    </subcellularLocation>
</comment>
<evidence type="ECO:0000256" key="1">
    <source>
        <dbReference type="ARBA" id="ARBA00004141"/>
    </source>
</evidence>
<evidence type="ECO:0000256" key="16">
    <source>
        <dbReference type="PROSITE-ProRule" id="PRU00433"/>
    </source>
</evidence>
<dbReference type="GO" id="GO:0016020">
    <property type="term" value="C:membrane"/>
    <property type="evidence" value="ECO:0007669"/>
    <property type="project" value="UniProtKB-SubCell"/>
</dbReference>
<evidence type="ECO:0000256" key="9">
    <source>
        <dbReference type="ARBA" id="ARBA00022989"/>
    </source>
</evidence>
<dbReference type="PANTHER" id="PTHR22888">
    <property type="entry name" value="CYTOCHROME C OXIDASE, SUBUNIT II"/>
    <property type="match status" value="1"/>
</dbReference>
<dbReference type="Gene3D" id="2.60.40.420">
    <property type="entry name" value="Cupredoxins - blue copper proteins"/>
    <property type="match status" value="1"/>
</dbReference>
<dbReference type="eggNOG" id="COG2010">
    <property type="taxonomic scope" value="Bacteria"/>
</dbReference>
<evidence type="ECO:0000256" key="13">
    <source>
        <dbReference type="ARBA" id="ARBA00024688"/>
    </source>
</evidence>
<dbReference type="InterPro" id="IPR002429">
    <property type="entry name" value="CcO_II-like_C"/>
</dbReference>
<dbReference type="RefSeq" id="WP_064480964.1">
    <property type="nucleotide sequence ID" value="NZ_CP015641.1"/>
</dbReference>
<evidence type="ECO:0000313" key="20">
    <source>
        <dbReference type="EMBL" id="ANF24785.1"/>
    </source>
</evidence>
<dbReference type="InterPro" id="IPR008972">
    <property type="entry name" value="Cupredoxin"/>
</dbReference>
<evidence type="ECO:0000256" key="3">
    <source>
        <dbReference type="ARBA" id="ARBA00022448"/>
    </source>
</evidence>
<evidence type="ECO:0000256" key="5">
    <source>
        <dbReference type="ARBA" id="ARBA00022660"/>
    </source>
</evidence>
<evidence type="ECO:0000256" key="2">
    <source>
        <dbReference type="ARBA" id="ARBA00007866"/>
    </source>
</evidence>
<comment type="function">
    <text evidence="13">Subunits I and II form the functional core of the enzyme complex. Electrons originating in cytochrome c are transferred via heme a and Cu(A) to the binuclear center formed by heme a3 and Cu(B).</text>
</comment>
<keyword evidence="11" id="KW-0186">Copper</keyword>
<protein>
    <recommendedName>
        <fullName evidence="14">Cytochrome aa3 subunit 2</fullName>
    </recommendedName>
</protein>
<dbReference type="InterPro" id="IPR036909">
    <property type="entry name" value="Cyt_c-like_dom_sf"/>
</dbReference>
<evidence type="ECO:0000256" key="8">
    <source>
        <dbReference type="ARBA" id="ARBA00022982"/>
    </source>
</evidence>
<dbReference type="SUPFAM" id="SSF49503">
    <property type="entry name" value="Cupredoxins"/>
    <property type="match status" value="1"/>
</dbReference>
<evidence type="ECO:0000256" key="17">
    <source>
        <dbReference type="SAM" id="Phobius"/>
    </source>
</evidence>
<evidence type="ECO:0000256" key="10">
    <source>
        <dbReference type="ARBA" id="ARBA00023004"/>
    </source>
</evidence>
<sequence length="339" mass="36493">MRLTLTNDLTTARLQPRGVCLLLLSAVLVGCDGQQSALNPAGAGAQSIATLFWWMAGGALVIWLVVMGIALYATQAHPEAHGIRSARWLIIGGGIIFPVVVLTGLLIYGLMLMPQLRSSENVALRVDVSGEQWWWRVRYRTDAGEAVELANEIRLPVGERVAFSLTSPDVIHSFWIPSLGGKVDMIPGRVNELVLEPTETGTFRGACAEYCGTSHALMNFAVVVMTREAFDQWLAEQAKPAQQPETELQQAGQQAFLANGCGACHQIRGTAADGTVGPDLTHVGSRLTLAAGTLPADVDAFRRWIGHSSAIKPDVKMPAFGMLPEAQLSAMAHYLKGLE</sequence>
<dbReference type="PANTHER" id="PTHR22888:SF9">
    <property type="entry name" value="CYTOCHROME C OXIDASE SUBUNIT 2"/>
    <property type="match status" value="1"/>
</dbReference>
<name>A0A172WNB0_STUST</name>
<dbReference type="SUPFAM" id="SSF46626">
    <property type="entry name" value="Cytochrome c"/>
    <property type="match status" value="1"/>
</dbReference>
<dbReference type="PROSITE" id="PS51007">
    <property type="entry name" value="CYTC"/>
    <property type="match status" value="1"/>
</dbReference>
<dbReference type="GO" id="GO:0005507">
    <property type="term" value="F:copper ion binding"/>
    <property type="evidence" value="ECO:0007669"/>
    <property type="project" value="InterPro"/>
</dbReference>
<dbReference type="GO" id="GO:0020037">
    <property type="term" value="F:heme binding"/>
    <property type="evidence" value="ECO:0007669"/>
    <property type="project" value="InterPro"/>
</dbReference>
<dbReference type="PROSITE" id="PS00078">
    <property type="entry name" value="COX2"/>
    <property type="match status" value="1"/>
</dbReference>
<keyword evidence="3" id="KW-0813">Transport</keyword>
<evidence type="ECO:0000256" key="4">
    <source>
        <dbReference type="ARBA" id="ARBA00022617"/>
    </source>
</evidence>
<dbReference type="InterPro" id="IPR001505">
    <property type="entry name" value="Copper_CuA"/>
</dbReference>
<dbReference type="eggNOG" id="COG1622">
    <property type="taxonomic scope" value="Bacteria"/>
</dbReference>
<dbReference type="OrthoDB" id="9781261at2"/>